<evidence type="ECO:0000256" key="1">
    <source>
        <dbReference type="SAM" id="MobiDB-lite"/>
    </source>
</evidence>
<feature type="compositionally biased region" description="Basic residues" evidence="1">
    <location>
        <begin position="255"/>
        <end position="270"/>
    </location>
</feature>
<gene>
    <name evidence="2" type="ORF">ODALV1_LOCUS27501</name>
</gene>
<accession>A0ABP1RY05</accession>
<organism evidence="2 3">
    <name type="scientific">Orchesella dallaii</name>
    <dbReference type="NCBI Taxonomy" id="48710"/>
    <lineage>
        <taxon>Eukaryota</taxon>
        <taxon>Metazoa</taxon>
        <taxon>Ecdysozoa</taxon>
        <taxon>Arthropoda</taxon>
        <taxon>Hexapoda</taxon>
        <taxon>Collembola</taxon>
        <taxon>Entomobryomorpha</taxon>
        <taxon>Entomobryoidea</taxon>
        <taxon>Orchesellidae</taxon>
        <taxon>Orchesellinae</taxon>
        <taxon>Orchesella</taxon>
    </lineage>
</organism>
<dbReference type="Proteomes" id="UP001642540">
    <property type="component" value="Unassembled WGS sequence"/>
</dbReference>
<keyword evidence="3" id="KW-1185">Reference proteome</keyword>
<evidence type="ECO:0008006" key="4">
    <source>
        <dbReference type="Google" id="ProtNLM"/>
    </source>
</evidence>
<feature type="region of interest" description="Disordered" evidence="1">
    <location>
        <begin position="241"/>
        <end position="270"/>
    </location>
</feature>
<protein>
    <recommendedName>
        <fullName evidence="4">RING-type domain-containing protein</fullName>
    </recommendedName>
</protein>
<name>A0ABP1RY05_9HEXA</name>
<proteinExistence type="predicted"/>
<evidence type="ECO:0000313" key="3">
    <source>
        <dbReference type="Proteomes" id="UP001642540"/>
    </source>
</evidence>
<comment type="caution">
    <text evidence="2">The sequence shown here is derived from an EMBL/GenBank/DDBJ whole genome shotgun (WGS) entry which is preliminary data.</text>
</comment>
<reference evidence="2 3" key="1">
    <citation type="submission" date="2024-08" db="EMBL/GenBank/DDBJ databases">
        <authorList>
            <person name="Cucini C."/>
            <person name="Frati F."/>
        </authorList>
    </citation>
    <scope>NUCLEOTIDE SEQUENCE [LARGE SCALE GENOMIC DNA]</scope>
</reference>
<evidence type="ECO:0000313" key="2">
    <source>
        <dbReference type="EMBL" id="CAL8138724.1"/>
    </source>
</evidence>
<sequence length="270" mass="30240">MLEECLFERESVIHLELKKKYREYDEDEGWNKNIGGGGPGAVVYRSLKAVDLEAGHLEGRGIPVQNGWEGYSYGLNIYGTCPNKYCPSHKIKCEQTTFRAKYGSLRIDLKNKLFPCPACGSEFPPGNFAVCNARALFRFRKTEGHFEVQSTVLESSGGIDEYAMFNSEAPDGEYDWIEVKTVKHYKSVYVCVKCDMPIGERTDGVLYECSHPVHRKCLEEDCCLCKAKVLTDKQIRGLATNGKLMGPGSSGGRSRGIRGRGRGTRGRRKK</sequence>
<dbReference type="EMBL" id="CAXLJM020000124">
    <property type="protein sequence ID" value="CAL8138724.1"/>
    <property type="molecule type" value="Genomic_DNA"/>
</dbReference>